<keyword evidence="6" id="KW-1185">Reference proteome</keyword>
<dbReference type="RefSeq" id="WP_161982680.1">
    <property type="nucleotide sequence ID" value="NZ_BIFT01000002.1"/>
</dbReference>
<comment type="caution">
    <text evidence="5">The sequence shown here is derived from an EMBL/GenBank/DDBJ whole genome shotgun (WGS) entry which is preliminary data.</text>
</comment>
<dbReference type="Gene3D" id="1.10.260.40">
    <property type="entry name" value="lambda repressor-like DNA-binding domains"/>
    <property type="match status" value="1"/>
</dbReference>
<gene>
    <name evidence="5" type="ORF">KDA_72160</name>
</gene>
<evidence type="ECO:0000256" key="2">
    <source>
        <dbReference type="ARBA" id="ARBA00023125"/>
    </source>
</evidence>
<dbReference type="PANTHER" id="PTHR30146">
    <property type="entry name" value="LACI-RELATED TRANSCRIPTIONAL REPRESSOR"/>
    <property type="match status" value="1"/>
</dbReference>
<dbReference type="InterPro" id="IPR000843">
    <property type="entry name" value="HTH_LacI"/>
</dbReference>
<dbReference type="Pfam" id="PF00356">
    <property type="entry name" value="LacI"/>
    <property type="match status" value="1"/>
</dbReference>
<sequence>MSDQKGTGRFSRTIISDIAEKSGVSATTVSRVLHGHKDVSIATRNKVMQYINETGYVAQRNARTTTSLLGLSVPLFNNYFGDIMEGMYDALLSRDAQCITIRTENRYDLETAHVQKLLTQDISGLLFILPQHTSDELAQLQKSGIPLVVTDPFVNLPDTIPTVMVENISASMLGMEHLLSLGHRRIGIVTGPAHWGMTINRVAGYYAALAAAGVPINPNLICEGRWTAESGEEICAQLLSLPEPPTAIFAFNDDMAIGVVHALSKRGIRVPEDISVVGFDDVSLNLPYITPGLTTVRQPLKEIGRLAVDVLYRLLQHQPLEATHIRLSARLVVRDSTGPCKEA</sequence>
<dbReference type="CDD" id="cd06267">
    <property type="entry name" value="PBP1_LacI_sugar_binding-like"/>
    <property type="match status" value="1"/>
</dbReference>
<dbReference type="SMART" id="SM00354">
    <property type="entry name" value="HTH_LACI"/>
    <property type="match status" value="1"/>
</dbReference>
<dbReference type="EMBL" id="BIFT01000002">
    <property type="protein sequence ID" value="GCE31732.1"/>
    <property type="molecule type" value="Genomic_DNA"/>
</dbReference>
<dbReference type="PROSITE" id="PS00356">
    <property type="entry name" value="HTH_LACI_1"/>
    <property type="match status" value="1"/>
</dbReference>
<dbReference type="PROSITE" id="PS50932">
    <property type="entry name" value="HTH_LACI_2"/>
    <property type="match status" value="1"/>
</dbReference>
<evidence type="ECO:0000259" key="4">
    <source>
        <dbReference type="PROSITE" id="PS50932"/>
    </source>
</evidence>
<dbReference type="InterPro" id="IPR028082">
    <property type="entry name" value="Peripla_BP_I"/>
</dbReference>
<keyword evidence="1" id="KW-0805">Transcription regulation</keyword>
<feature type="domain" description="HTH lacI-type" evidence="4">
    <location>
        <begin position="13"/>
        <end position="67"/>
    </location>
</feature>
<keyword evidence="3" id="KW-0804">Transcription</keyword>
<dbReference type="Gene3D" id="3.40.50.2300">
    <property type="match status" value="2"/>
</dbReference>
<name>A0A402BK63_9CHLR</name>
<dbReference type="PANTHER" id="PTHR30146:SF153">
    <property type="entry name" value="LACTOSE OPERON REPRESSOR"/>
    <property type="match status" value="1"/>
</dbReference>
<dbReference type="SUPFAM" id="SSF47413">
    <property type="entry name" value="lambda repressor-like DNA-binding domains"/>
    <property type="match status" value="1"/>
</dbReference>
<dbReference type="Pfam" id="PF13377">
    <property type="entry name" value="Peripla_BP_3"/>
    <property type="match status" value="1"/>
</dbReference>
<dbReference type="GO" id="GO:0000976">
    <property type="term" value="F:transcription cis-regulatory region binding"/>
    <property type="evidence" value="ECO:0007669"/>
    <property type="project" value="TreeGrafter"/>
</dbReference>
<dbReference type="GO" id="GO:0003700">
    <property type="term" value="F:DNA-binding transcription factor activity"/>
    <property type="evidence" value="ECO:0007669"/>
    <property type="project" value="TreeGrafter"/>
</dbReference>
<proteinExistence type="predicted"/>
<dbReference type="InterPro" id="IPR046335">
    <property type="entry name" value="LacI/GalR-like_sensor"/>
</dbReference>
<keyword evidence="2" id="KW-0238">DNA-binding</keyword>
<protein>
    <submittedName>
        <fullName evidence="5">LacI family transcriptional regulator</fullName>
    </submittedName>
</protein>
<organism evidence="5 6">
    <name type="scientific">Dictyobacter alpinus</name>
    <dbReference type="NCBI Taxonomy" id="2014873"/>
    <lineage>
        <taxon>Bacteria</taxon>
        <taxon>Bacillati</taxon>
        <taxon>Chloroflexota</taxon>
        <taxon>Ktedonobacteria</taxon>
        <taxon>Ktedonobacterales</taxon>
        <taxon>Dictyobacteraceae</taxon>
        <taxon>Dictyobacter</taxon>
    </lineage>
</organism>
<dbReference type="InterPro" id="IPR010982">
    <property type="entry name" value="Lambda_DNA-bd_dom_sf"/>
</dbReference>
<accession>A0A402BK63</accession>
<evidence type="ECO:0000313" key="6">
    <source>
        <dbReference type="Proteomes" id="UP000287171"/>
    </source>
</evidence>
<dbReference type="AlphaFoldDB" id="A0A402BK63"/>
<evidence type="ECO:0000256" key="1">
    <source>
        <dbReference type="ARBA" id="ARBA00023015"/>
    </source>
</evidence>
<evidence type="ECO:0000256" key="3">
    <source>
        <dbReference type="ARBA" id="ARBA00023163"/>
    </source>
</evidence>
<reference evidence="6" key="1">
    <citation type="submission" date="2018-12" db="EMBL/GenBank/DDBJ databases">
        <title>Tengunoibacter tsumagoiensis gen. nov., sp. nov., Dictyobacter kobayashii sp. nov., D. alpinus sp. nov., and D. joshuensis sp. nov. and description of Dictyobacteraceae fam. nov. within the order Ktedonobacterales isolated from Tengu-no-mugimeshi.</title>
        <authorList>
            <person name="Wang C.M."/>
            <person name="Zheng Y."/>
            <person name="Sakai Y."/>
            <person name="Toyoda A."/>
            <person name="Minakuchi Y."/>
            <person name="Abe K."/>
            <person name="Yokota A."/>
            <person name="Yabe S."/>
        </authorList>
    </citation>
    <scope>NUCLEOTIDE SEQUENCE [LARGE SCALE GENOMIC DNA]</scope>
    <source>
        <strain evidence="6">Uno16</strain>
    </source>
</reference>
<dbReference type="CDD" id="cd01392">
    <property type="entry name" value="HTH_LacI"/>
    <property type="match status" value="1"/>
</dbReference>
<evidence type="ECO:0000313" key="5">
    <source>
        <dbReference type="EMBL" id="GCE31732.1"/>
    </source>
</evidence>
<dbReference type="Proteomes" id="UP000287171">
    <property type="component" value="Unassembled WGS sequence"/>
</dbReference>
<dbReference type="SUPFAM" id="SSF53822">
    <property type="entry name" value="Periplasmic binding protein-like I"/>
    <property type="match status" value="1"/>
</dbReference>